<comment type="similarity">
    <text evidence="1">Belongs to the IUNH family.</text>
</comment>
<dbReference type="EMBL" id="MU806017">
    <property type="protein sequence ID" value="KAJ3842112.1"/>
    <property type="molecule type" value="Genomic_DNA"/>
</dbReference>
<dbReference type="Gene3D" id="3.90.245.10">
    <property type="entry name" value="Ribonucleoside hydrolase-like"/>
    <property type="match status" value="1"/>
</dbReference>
<dbReference type="InterPro" id="IPR001910">
    <property type="entry name" value="Inosine/uridine_hydrolase_dom"/>
</dbReference>
<dbReference type="InterPro" id="IPR036452">
    <property type="entry name" value="Ribo_hydro-like"/>
</dbReference>
<evidence type="ECO:0000259" key="4">
    <source>
        <dbReference type="Pfam" id="PF01156"/>
    </source>
</evidence>
<keyword evidence="3" id="KW-0326">Glycosidase</keyword>
<accession>A0AA38UHN1</accession>
<dbReference type="InterPro" id="IPR023186">
    <property type="entry name" value="IUNH"/>
</dbReference>
<evidence type="ECO:0000256" key="3">
    <source>
        <dbReference type="ARBA" id="ARBA00023295"/>
    </source>
</evidence>
<comment type="caution">
    <text evidence="5">The sequence shown here is derived from an EMBL/GenBank/DDBJ whole genome shotgun (WGS) entry which is preliminary data.</text>
</comment>
<keyword evidence="6" id="KW-1185">Reference proteome</keyword>
<evidence type="ECO:0000256" key="2">
    <source>
        <dbReference type="ARBA" id="ARBA00022801"/>
    </source>
</evidence>
<organism evidence="5 6">
    <name type="scientific">Lentinula raphanica</name>
    <dbReference type="NCBI Taxonomy" id="153919"/>
    <lineage>
        <taxon>Eukaryota</taxon>
        <taxon>Fungi</taxon>
        <taxon>Dikarya</taxon>
        <taxon>Basidiomycota</taxon>
        <taxon>Agaricomycotina</taxon>
        <taxon>Agaricomycetes</taxon>
        <taxon>Agaricomycetidae</taxon>
        <taxon>Agaricales</taxon>
        <taxon>Marasmiineae</taxon>
        <taxon>Omphalotaceae</taxon>
        <taxon>Lentinula</taxon>
    </lineage>
</organism>
<evidence type="ECO:0000313" key="6">
    <source>
        <dbReference type="Proteomes" id="UP001163846"/>
    </source>
</evidence>
<reference evidence="5" key="1">
    <citation type="submission" date="2022-08" db="EMBL/GenBank/DDBJ databases">
        <authorList>
            <consortium name="DOE Joint Genome Institute"/>
            <person name="Min B."/>
            <person name="Riley R."/>
            <person name="Sierra-Patev S."/>
            <person name="Naranjo-Ortiz M."/>
            <person name="Looney B."/>
            <person name="Konkel Z."/>
            <person name="Slot J.C."/>
            <person name="Sakamoto Y."/>
            <person name="Steenwyk J.L."/>
            <person name="Rokas A."/>
            <person name="Carro J."/>
            <person name="Camarero S."/>
            <person name="Ferreira P."/>
            <person name="Molpeceres G."/>
            <person name="Ruiz-Duenas F.J."/>
            <person name="Serrano A."/>
            <person name="Henrissat B."/>
            <person name="Drula E."/>
            <person name="Hughes K.W."/>
            <person name="Mata J.L."/>
            <person name="Ishikawa N.K."/>
            <person name="Vargas-Isla R."/>
            <person name="Ushijima S."/>
            <person name="Smith C.A."/>
            <person name="Ahrendt S."/>
            <person name="Andreopoulos W."/>
            <person name="He G."/>
            <person name="Labutti K."/>
            <person name="Lipzen A."/>
            <person name="Ng V."/>
            <person name="Sandor L."/>
            <person name="Barry K."/>
            <person name="Martinez A.T."/>
            <person name="Xiao Y."/>
            <person name="Gibbons J.G."/>
            <person name="Terashima K."/>
            <person name="Hibbett D.S."/>
            <person name="Grigoriev I.V."/>
        </authorList>
    </citation>
    <scope>NUCLEOTIDE SEQUENCE</scope>
    <source>
        <strain evidence="5">TFB9207</strain>
    </source>
</reference>
<dbReference type="GO" id="GO:0005829">
    <property type="term" value="C:cytosol"/>
    <property type="evidence" value="ECO:0007669"/>
    <property type="project" value="TreeGrafter"/>
</dbReference>
<feature type="domain" description="Inosine/uridine-preferring nucleoside hydrolase" evidence="4">
    <location>
        <begin position="11"/>
        <end position="351"/>
    </location>
</feature>
<evidence type="ECO:0000256" key="1">
    <source>
        <dbReference type="ARBA" id="ARBA00009176"/>
    </source>
</evidence>
<dbReference type="AlphaFoldDB" id="A0AA38UHN1"/>
<dbReference type="GO" id="GO:0008477">
    <property type="term" value="F:purine nucleosidase activity"/>
    <property type="evidence" value="ECO:0007669"/>
    <property type="project" value="TreeGrafter"/>
</dbReference>
<sequence length="429" mass="47450">MTHHLPGKIPVIFDTDPGVDDIIALLFALSSPEINVLAILVSYGNTDAAHAYSNVLKTYQVIQRHMELYPEDAARYPNFFNRIKTIVCRGSDGPLQGELHSASYFHGRDGLGNIHERHTEFDVSGHPEQLECTDESGIDVALRLLREHEARSITHIAVGPLTNLARMMQKDSELVSTRVGRVICMGGALDVPGNTSPVAEFNFYADPFAVRDLLGSKSPYTFPLPLERFLLLPLDITTPHQLPFSLYQERVDSCFDSSNASAKPITHFTSSFLEHTRKVMNEYESDAMELHDIVAVWCAIAYPPFSDESRFMTNAAPGWKAIKRLFDIECTGELTRGMLVVDRRNDKTAYAPGANRAQVQAELEKAHWAGGNLESVALPAQVEVESASQMKNDAKGSHHGVWCVSETPGPEALLKTLLARVWGIANQAP</sequence>
<gene>
    <name evidence="5" type="ORF">F5878DRAFT_657921</name>
</gene>
<evidence type="ECO:0000313" key="5">
    <source>
        <dbReference type="EMBL" id="KAJ3842112.1"/>
    </source>
</evidence>
<dbReference type="GO" id="GO:0006152">
    <property type="term" value="P:purine nucleoside catabolic process"/>
    <property type="evidence" value="ECO:0007669"/>
    <property type="project" value="TreeGrafter"/>
</dbReference>
<dbReference type="SUPFAM" id="SSF53590">
    <property type="entry name" value="Nucleoside hydrolase"/>
    <property type="match status" value="1"/>
</dbReference>
<dbReference type="PANTHER" id="PTHR12304:SF56">
    <property type="entry name" value="HYDROLASE, PUTATIVE (AFU_ORTHOLOGUE AFUA_1G11790)-RELATED"/>
    <property type="match status" value="1"/>
</dbReference>
<dbReference type="Pfam" id="PF01156">
    <property type="entry name" value="IU_nuc_hydro"/>
    <property type="match status" value="1"/>
</dbReference>
<dbReference type="PANTHER" id="PTHR12304">
    <property type="entry name" value="INOSINE-URIDINE PREFERRING NUCLEOSIDE HYDROLASE"/>
    <property type="match status" value="1"/>
</dbReference>
<proteinExistence type="inferred from homology"/>
<dbReference type="Proteomes" id="UP001163846">
    <property type="component" value="Unassembled WGS sequence"/>
</dbReference>
<name>A0AA38UHN1_9AGAR</name>
<keyword evidence="2 5" id="KW-0378">Hydrolase</keyword>
<protein>
    <submittedName>
        <fullName evidence="5">Nucleoside hydrolase</fullName>
    </submittedName>
</protein>